<keyword evidence="1" id="KW-0677">Repeat</keyword>
<accession>A0A8B7ZEA7</accession>
<dbReference type="GO" id="GO:0005576">
    <property type="term" value="C:extracellular region"/>
    <property type="evidence" value="ECO:0007669"/>
    <property type="project" value="InterPro"/>
</dbReference>
<evidence type="ECO:0000256" key="5">
    <source>
        <dbReference type="SAM" id="SignalP"/>
    </source>
</evidence>
<feature type="domain" description="CUB" evidence="6">
    <location>
        <begin position="473"/>
        <end position="583"/>
    </location>
</feature>
<feature type="domain" description="CUB" evidence="6">
    <location>
        <begin position="353"/>
        <end position="463"/>
    </location>
</feature>
<evidence type="ECO:0000313" key="7">
    <source>
        <dbReference type="Proteomes" id="UP000694845"/>
    </source>
</evidence>
<protein>
    <submittedName>
        <fullName evidence="8">Cubilin-like</fullName>
    </submittedName>
</protein>
<dbReference type="GeneID" id="110985094"/>
<organism evidence="7 8">
    <name type="scientific">Acanthaster planci</name>
    <name type="common">Crown-of-thorns starfish</name>
    <dbReference type="NCBI Taxonomy" id="133434"/>
    <lineage>
        <taxon>Eukaryota</taxon>
        <taxon>Metazoa</taxon>
        <taxon>Echinodermata</taxon>
        <taxon>Eleutherozoa</taxon>
        <taxon>Asterozoa</taxon>
        <taxon>Asteroidea</taxon>
        <taxon>Valvatacea</taxon>
        <taxon>Valvatida</taxon>
        <taxon>Acanthasteridae</taxon>
        <taxon>Acanthaster</taxon>
    </lineage>
</organism>
<feature type="chain" id="PRO_5034972570" evidence="5">
    <location>
        <begin position="20"/>
        <end position="583"/>
    </location>
</feature>
<dbReference type="SUPFAM" id="SSF49854">
    <property type="entry name" value="Spermadhesin, CUB domain"/>
    <property type="match status" value="2"/>
</dbReference>
<dbReference type="CDD" id="cd00041">
    <property type="entry name" value="CUB"/>
    <property type="match status" value="2"/>
</dbReference>
<dbReference type="InterPro" id="IPR000859">
    <property type="entry name" value="CUB_dom"/>
</dbReference>
<evidence type="ECO:0000256" key="4">
    <source>
        <dbReference type="SAM" id="MobiDB-lite"/>
    </source>
</evidence>
<keyword evidence="5" id="KW-0732">Signal</keyword>
<feature type="region of interest" description="Disordered" evidence="4">
    <location>
        <begin position="61"/>
        <end position="120"/>
    </location>
</feature>
<evidence type="ECO:0000313" key="8">
    <source>
        <dbReference type="RefSeq" id="XP_022101541.1"/>
    </source>
</evidence>
<dbReference type="PROSITE" id="PS01009">
    <property type="entry name" value="CRISP_1"/>
    <property type="match status" value="1"/>
</dbReference>
<dbReference type="InterPro" id="IPR018244">
    <property type="entry name" value="Allrgn_V5/Tpx1_CS"/>
</dbReference>
<dbReference type="InterPro" id="IPR014044">
    <property type="entry name" value="CAP_dom"/>
</dbReference>
<dbReference type="FunFam" id="2.60.120.290:FF:000013">
    <property type="entry name" value="Membrane frizzled-related protein"/>
    <property type="match status" value="2"/>
</dbReference>
<feature type="signal peptide" evidence="5">
    <location>
        <begin position="1"/>
        <end position="19"/>
    </location>
</feature>
<evidence type="ECO:0000256" key="1">
    <source>
        <dbReference type="ARBA" id="ARBA00022737"/>
    </source>
</evidence>
<dbReference type="AlphaFoldDB" id="A0A8B7ZEA7"/>
<feature type="compositionally biased region" description="Polar residues" evidence="4">
    <location>
        <begin position="349"/>
        <end position="367"/>
    </location>
</feature>
<gene>
    <name evidence="8" type="primary">LOC110985094</name>
</gene>
<dbReference type="InterPro" id="IPR035940">
    <property type="entry name" value="CAP_sf"/>
</dbReference>
<dbReference type="RefSeq" id="XP_022101541.1">
    <property type="nucleotide sequence ID" value="XM_022245849.1"/>
</dbReference>
<proteinExistence type="predicted"/>
<evidence type="ECO:0000259" key="6">
    <source>
        <dbReference type="PROSITE" id="PS01180"/>
    </source>
</evidence>
<dbReference type="SMART" id="SM00198">
    <property type="entry name" value="SCP"/>
    <property type="match status" value="1"/>
</dbReference>
<dbReference type="OrthoDB" id="737510at2759"/>
<dbReference type="Gene3D" id="3.40.33.10">
    <property type="entry name" value="CAP"/>
    <property type="match status" value="1"/>
</dbReference>
<keyword evidence="7" id="KW-1185">Reference proteome</keyword>
<reference evidence="8" key="1">
    <citation type="submission" date="2025-08" db="UniProtKB">
        <authorList>
            <consortium name="RefSeq"/>
        </authorList>
    </citation>
    <scope>IDENTIFICATION</scope>
</reference>
<feature type="region of interest" description="Disordered" evidence="4">
    <location>
        <begin position="22"/>
        <end position="43"/>
    </location>
</feature>
<feature type="compositionally biased region" description="Basic residues" evidence="4">
    <location>
        <begin position="30"/>
        <end position="41"/>
    </location>
</feature>
<sequence>MKLSQLLLVILIICSVAEGARVRNHDQTRRQRRRRPPKRRPAVLMTTEPTTAARTTIEMQPPPNAELKHKPQFSINGPVPEAPSPVDRGAGSTNRRSLEPGGSRTRGLPEVGTRRTGSNRLSTEQQLILLEAHNDFRGQVRPTAANMVALQWDDDLAAMAQVWADQCRFMHGGTSGSGRYGWVGQNLWAGSGTGWDLYGIVESWFNEEQYYTYSNGQCSGVCGHYTQVVWAESKFVGCAFRTCPTIQGLNGWSPASILVCNYGEGGNYIGMKPYISGIPCSQCPAGYTSCIDGELCALPEQELASSDTDDAFEEPETSLEIPSLPDLGRATDGPEAGGNAGGSSGSSSQPNTCGGTSDANSGEISSPNWPAPYGSNIHCEWVIQGKRDQTVTLQVTYMDIEAERRCLWDYLQVKPDGPMGPSTKYCGNVSPSPITSQANEMRVVFHSDDSVNKGGFSASYRLNGGEQDLATACGGKIGGKKGSVKSPNYPRDYDGNLDCLWTIEVPEDKRVRLTFKVLVIEEHASCDYDRVTIRIGNERVPMIFCGNETPNGNIISLSNRMEIRLVTDKTNNRRGFWATWRAI</sequence>
<dbReference type="PRINTS" id="PR00837">
    <property type="entry name" value="V5TPXLIKE"/>
</dbReference>
<dbReference type="OMA" id="EAHNDFR"/>
<evidence type="ECO:0000256" key="3">
    <source>
        <dbReference type="PROSITE-ProRule" id="PRU00059"/>
    </source>
</evidence>
<feature type="region of interest" description="Disordered" evidence="4">
    <location>
        <begin position="304"/>
        <end position="367"/>
    </location>
</feature>
<feature type="compositionally biased region" description="Acidic residues" evidence="4">
    <location>
        <begin position="307"/>
        <end position="317"/>
    </location>
</feature>
<name>A0A8B7ZEA7_ACAPL</name>
<keyword evidence="2" id="KW-1015">Disulfide bond</keyword>
<dbReference type="Proteomes" id="UP000694845">
    <property type="component" value="Unplaced"/>
</dbReference>
<dbReference type="PROSITE" id="PS01180">
    <property type="entry name" value="CUB"/>
    <property type="match status" value="2"/>
</dbReference>
<dbReference type="Pfam" id="PF00431">
    <property type="entry name" value="CUB"/>
    <property type="match status" value="2"/>
</dbReference>
<dbReference type="PANTHER" id="PTHR24251">
    <property type="entry name" value="OVOCHYMASE-RELATED"/>
    <property type="match status" value="1"/>
</dbReference>
<dbReference type="Pfam" id="PF00188">
    <property type="entry name" value="CAP"/>
    <property type="match status" value="1"/>
</dbReference>
<dbReference type="InterPro" id="IPR035914">
    <property type="entry name" value="Sperma_CUB_dom_sf"/>
</dbReference>
<feature type="compositionally biased region" description="Gly residues" evidence="4">
    <location>
        <begin position="335"/>
        <end position="344"/>
    </location>
</feature>
<evidence type="ECO:0000256" key="2">
    <source>
        <dbReference type="ARBA" id="ARBA00023157"/>
    </source>
</evidence>
<dbReference type="PANTHER" id="PTHR24251:SF30">
    <property type="entry name" value="MEMBRANE FRIZZLED-RELATED PROTEIN"/>
    <property type="match status" value="1"/>
</dbReference>
<dbReference type="InterPro" id="IPR001283">
    <property type="entry name" value="CRISP-related"/>
</dbReference>
<dbReference type="SMART" id="SM00042">
    <property type="entry name" value="CUB"/>
    <property type="match status" value="2"/>
</dbReference>
<dbReference type="Gene3D" id="2.60.120.290">
    <property type="entry name" value="Spermadhesin, CUB domain"/>
    <property type="match status" value="2"/>
</dbReference>
<dbReference type="KEGG" id="aplc:110985094"/>
<dbReference type="SUPFAM" id="SSF55797">
    <property type="entry name" value="PR-1-like"/>
    <property type="match status" value="1"/>
</dbReference>
<comment type="caution">
    <text evidence="3">Lacks conserved residue(s) required for the propagation of feature annotation.</text>
</comment>